<dbReference type="PANTHER" id="PTHR12358:SF54">
    <property type="entry name" value="SPHINGOSINE KINASE RELATED PROTEIN"/>
    <property type="match status" value="1"/>
</dbReference>
<keyword evidence="2" id="KW-0808">Transferase</keyword>
<comment type="caution">
    <text evidence="2">The sequence shown here is derived from an EMBL/GenBank/DDBJ whole genome shotgun (WGS) entry which is preliminary data.</text>
</comment>
<dbReference type="GO" id="GO:0016301">
    <property type="term" value="F:kinase activity"/>
    <property type="evidence" value="ECO:0007669"/>
    <property type="project" value="UniProtKB-KW"/>
</dbReference>
<accession>A0A5C8ZRG9</accession>
<organism evidence="2 3">
    <name type="scientific">Parahaliea aestuarii</name>
    <dbReference type="NCBI Taxonomy" id="1852021"/>
    <lineage>
        <taxon>Bacteria</taxon>
        <taxon>Pseudomonadati</taxon>
        <taxon>Pseudomonadota</taxon>
        <taxon>Gammaproteobacteria</taxon>
        <taxon>Cellvibrionales</taxon>
        <taxon>Halieaceae</taxon>
        <taxon>Parahaliea</taxon>
    </lineage>
</organism>
<dbReference type="InterPro" id="IPR016064">
    <property type="entry name" value="NAD/diacylglycerol_kinase_sf"/>
</dbReference>
<dbReference type="SUPFAM" id="SSF111331">
    <property type="entry name" value="NAD kinase/diacylglycerol kinase-like"/>
    <property type="match status" value="1"/>
</dbReference>
<dbReference type="InterPro" id="IPR001206">
    <property type="entry name" value="Diacylglycerol_kinase_cat_dom"/>
</dbReference>
<dbReference type="PANTHER" id="PTHR12358">
    <property type="entry name" value="SPHINGOSINE KINASE"/>
    <property type="match status" value="1"/>
</dbReference>
<dbReference type="Gene3D" id="2.60.200.40">
    <property type="match status" value="1"/>
</dbReference>
<keyword evidence="3" id="KW-1185">Reference proteome</keyword>
<dbReference type="OrthoDB" id="142078at2"/>
<evidence type="ECO:0000259" key="1">
    <source>
        <dbReference type="PROSITE" id="PS50146"/>
    </source>
</evidence>
<feature type="domain" description="DAGKc" evidence="1">
    <location>
        <begin position="18"/>
        <end position="151"/>
    </location>
</feature>
<dbReference type="EMBL" id="VRYZ01000007">
    <property type="protein sequence ID" value="TXS90097.1"/>
    <property type="molecule type" value="Genomic_DNA"/>
</dbReference>
<dbReference type="PROSITE" id="PS50146">
    <property type="entry name" value="DAGK"/>
    <property type="match status" value="1"/>
</dbReference>
<dbReference type="Pfam" id="PF00781">
    <property type="entry name" value="DAGK_cat"/>
    <property type="match status" value="1"/>
</dbReference>
<dbReference type="Proteomes" id="UP000321933">
    <property type="component" value="Unassembled WGS sequence"/>
</dbReference>
<dbReference type="AlphaFoldDB" id="A0A5C8ZRG9"/>
<proteinExistence type="predicted"/>
<evidence type="ECO:0000313" key="3">
    <source>
        <dbReference type="Proteomes" id="UP000321933"/>
    </source>
</evidence>
<sequence>MSTPCPTPRQLTAPHLALEQRRLYIISNSGSGHQDSDRSRDIMASVLTDAGRQFEFITIGNPARLPAAARDTAAQARQDGGIVVVAGGDGTLNTVCQALAGTGIPLGVIPQGTFNYFARTHRIPEDTEAATRCLLDAKLEAVHAGFLNDRLFLVNASLGLYPRLLEDREAYKNQLGRSRIVALISALATLSRAHRVLSVEAEVAGQSRVLRTVSLVVGNNALQLEHIGVELGDALRRGQLAAMVIRPIGTLALYGLLLRGMARRLGSAEHLESFPFTGMRITRGRQRSIKVALDGEVSRMRLPLRFRAAPQALPLLVPRDKASAETR</sequence>
<gene>
    <name evidence="2" type="ORF">FVW59_15985</name>
</gene>
<keyword evidence="2" id="KW-0418">Kinase</keyword>
<dbReference type="Gene3D" id="3.40.50.10330">
    <property type="entry name" value="Probable inorganic polyphosphate/atp-NAD kinase, domain 1"/>
    <property type="match status" value="1"/>
</dbReference>
<protein>
    <submittedName>
        <fullName evidence="2">Diacylglycerol kinase</fullName>
    </submittedName>
</protein>
<dbReference type="RefSeq" id="WP_148065359.1">
    <property type="nucleotide sequence ID" value="NZ_VRYZ01000007.1"/>
</dbReference>
<dbReference type="InterPro" id="IPR050187">
    <property type="entry name" value="Lipid_Phosphate_FormReg"/>
</dbReference>
<name>A0A5C8ZRG9_9GAMM</name>
<reference evidence="2 3" key="1">
    <citation type="submission" date="2019-08" db="EMBL/GenBank/DDBJ databases">
        <title>Parahaliea maris sp. nov., isolated from the surface seawater.</title>
        <authorList>
            <person name="Liu Y."/>
        </authorList>
    </citation>
    <scope>NUCLEOTIDE SEQUENCE [LARGE SCALE GENOMIC DNA]</scope>
    <source>
        <strain evidence="2 3">S2-26</strain>
    </source>
</reference>
<dbReference type="InterPro" id="IPR017438">
    <property type="entry name" value="ATP-NAD_kinase_N"/>
</dbReference>
<dbReference type="SMART" id="SM00046">
    <property type="entry name" value="DAGKc"/>
    <property type="match status" value="1"/>
</dbReference>
<evidence type="ECO:0000313" key="2">
    <source>
        <dbReference type="EMBL" id="TXS90097.1"/>
    </source>
</evidence>